<sequence length="163" mass="18912">MWKLKVADGGGPFSKYLYSTNNFVGRQTWEFDPESGTPEERDEVEKARQEFHKNRFKVKPSGDVLLRLQMLKEKKDKFDLSIPPVKLGENEIVTNEAITTTLRRGVRFVSVMQTSDGHWAAEFGGPLFFMPPLVFALYITGMLDTLFSQEHKKEILRYMYCHQ</sequence>
<dbReference type="EMBL" id="JABWDY010033014">
    <property type="protein sequence ID" value="KAF5183744.1"/>
    <property type="molecule type" value="Genomic_DNA"/>
</dbReference>
<dbReference type="PANTHER" id="PTHR11764:SF58">
    <property type="entry name" value="BETA-AMYRIN SYNTHASE-RELATED"/>
    <property type="match status" value="1"/>
</dbReference>
<feature type="non-terminal residue" evidence="2">
    <location>
        <position position="1"/>
    </location>
</feature>
<protein>
    <submittedName>
        <fullName evidence="2">Terpene cyclase/mutase family member</fullName>
    </submittedName>
</protein>
<organism evidence="2 3">
    <name type="scientific">Thalictrum thalictroides</name>
    <name type="common">Rue-anemone</name>
    <name type="synonym">Anemone thalictroides</name>
    <dbReference type="NCBI Taxonomy" id="46969"/>
    <lineage>
        <taxon>Eukaryota</taxon>
        <taxon>Viridiplantae</taxon>
        <taxon>Streptophyta</taxon>
        <taxon>Embryophyta</taxon>
        <taxon>Tracheophyta</taxon>
        <taxon>Spermatophyta</taxon>
        <taxon>Magnoliopsida</taxon>
        <taxon>Ranunculales</taxon>
        <taxon>Ranunculaceae</taxon>
        <taxon>Thalictroideae</taxon>
        <taxon>Thalictrum</taxon>
    </lineage>
</organism>
<proteinExistence type="predicted"/>
<dbReference type="InterPro" id="IPR018333">
    <property type="entry name" value="Squalene_cyclase"/>
</dbReference>
<dbReference type="OrthoDB" id="21502at2759"/>
<reference evidence="2 3" key="1">
    <citation type="submission" date="2020-06" db="EMBL/GenBank/DDBJ databases">
        <title>Transcriptomic and genomic resources for Thalictrum thalictroides and T. hernandezii: Facilitating candidate gene discovery in an emerging model plant lineage.</title>
        <authorList>
            <person name="Arias T."/>
            <person name="Riano-Pachon D.M."/>
            <person name="Di Stilio V.S."/>
        </authorList>
    </citation>
    <scope>NUCLEOTIDE SEQUENCE [LARGE SCALE GENOMIC DNA]</scope>
    <source>
        <strain evidence="3">cv. WT478/WT964</strain>
        <tissue evidence="2">Leaves</tissue>
    </source>
</reference>
<dbReference type="PANTHER" id="PTHR11764">
    <property type="entry name" value="TERPENE CYCLASE/MUTASE FAMILY MEMBER"/>
    <property type="match status" value="1"/>
</dbReference>
<name>A0A7J6VF67_THATH</name>
<evidence type="ECO:0000313" key="3">
    <source>
        <dbReference type="Proteomes" id="UP000554482"/>
    </source>
</evidence>
<dbReference type="GO" id="GO:0016104">
    <property type="term" value="P:triterpenoid biosynthetic process"/>
    <property type="evidence" value="ECO:0007669"/>
    <property type="project" value="InterPro"/>
</dbReference>
<evidence type="ECO:0000256" key="1">
    <source>
        <dbReference type="ARBA" id="ARBA00023235"/>
    </source>
</evidence>
<dbReference type="AlphaFoldDB" id="A0A7J6VF67"/>
<gene>
    <name evidence="2" type="ORF">FRX31_026669</name>
</gene>
<evidence type="ECO:0000313" key="2">
    <source>
        <dbReference type="EMBL" id="KAF5183744.1"/>
    </source>
</evidence>
<dbReference type="SUPFAM" id="SSF48239">
    <property type="entry name" value="Terpenoid cyclases/Protein prenyltransferases"/>
    <property type="match status" value="1"/>
</dbReference>
<dbReference type="Proteomes" id="UP000554482">
    <property type="component" value="Unassembled WGS sequence"/>
</dbReference>
<dbReference type="Gene3D" id="1.50.10.20">
    <property type="match status" value="1"/>
</dbReference>
<keyword evidence="3" id="KW-1185">Reference proteome</keyword>
<dbReference type="GO" id="GO:0005811">
    <property type="term" value="C:lipid droplet"/>
    <property type="evidence" value="ECO:0007669"/>
    <property type="project" value="InterPro"/>
</dbReference>
<comment type="caution">
    <text evidence="2">The sequence shown here is derived from an EMBL/GenBank/DDBJ whole genome shotgun (WGS) entry which is preliminary data.</text>
</comment>
<dbReference type="InterPro" id="IPR008930">
    <property type="entry name" value="Terpenoid_cyclase/PrenylTrfase"/>
</dbReference>
<keyword evidence="1" id="KW-0413">Isomerase</keyword>
<accession>A0A7J6VF67</accession>
<dbReference type="GO" id="GO:0016866">
    <property type="term" value="F:intramolecular transferase activity"/>
    <property type="evidence" value="ECO:0007669"/>
    <property type="project" value="InterPro"/>
</dbReference>